<name>A0A194Q1L5_PAPXU</name>
<accession>A0A194Q1L5</accession>
<keyword evidence="3" id="KW-0862">Zinc</keyword>
<evidence type="ECO:0000259" key="4">
    <source>
        <dbReference type="Pfam" id="PF04500"/>
    </source>
</evidence>
<evidence type="ECO:0000313" key="6">
    <source>
        <dbReference type="Proteomes" id="UP000053268"/>
    </source>
</evidence>
<feature type="domain" description="FLYWCH-type" evidence="4">
    <location>
        <begin position="31"/>
        <end position="94"/>
    </location>
</feature>
<organism evidence="5 6">
    <name type="scientific">Papilio xuthus</name>
    <name type="common">Asian swallowtail butterfly</name>
    <dbReference type="NCBI Taxonomy" id="66420"/>
    <lineage>
        <taxon>Eukaryota</taxon>
        <taxon>Metazoa</taxon>
        <taxon>Ecdysozoa</taxon>
        <taxon>Arthropoda</taxon>
        <taxon>Hexapoda</taxon>
        <taxon>Insecta</taxon>
        <taxon>Pterygota</taxon>
        <taxon>Neoptera</taxon>
        <taxon>Endopterygota</taxon>
        <taxon>Lepidoptera</taxon>
        <taxon>Glossata</taxon>
        <taxon>Ditrysia</taxon>
        <taxon>Papilionoidea</taxon>
        <taxon>Papilionidae</taxon>
        <taxon>Papilioninae</taxon>
        <taxon>Papilio</taxon>
    </lineage>
</organism>
<evidence type="ECO:0000256" key="2">
    <source>
        <dbReference type="ARBA" id="ARBA00022771"/>
    </source>
</evidence>
<reference evidence="5 6" key="1">
    <citation type="journal article" date="2015" name="Nat. Commun.">
        <title>Outbred genome sequencing and CRISPR/Cas9 gene editing in butterflies.</title>
        <authorList>
            <person name="Li X."/>
            <person name="Fan D."/>
            <person name="Zhang W."/>
            <person name="Liu G."/>
            <person name="Zhang L."/>
            <person name="Zhao L."/>
            <person name="Fang X."/>
            <person name="Chen L."/>
            <person name="Dong Y."/>
            <person name="Chen Y."/>
            <person name="Ding Y."/>
            <person name="Zhao R."/>
            <person name="Feng M."/>
            <person name="Zhu Y."/>
            <person name="Feng Y."/>
            <person name="Jiang X."/>
            <person name="Zhu D."/>
            <person name="Xiang H."/>
            <person name="Feng X."/>
            <person name="Li S."/>
            <person name="Wang J."/>
            <person name="Zhang G."/>
            <person name="Kronforst M.R."/>
            <person name="Wang W."/>
        </authorList>
    </citation>
    <scope>NUCLEOTIDE SEQUENCE [LARGE SCALE GENOMIC DNA]</scope>
    <source>
        <strain evidence="5">Ya'a_city_454_Px</strain>
        <tissue evidence="5">Whole body</tissue>
    </source>
</reference>
<dbReference type="Gene3D" id="2.20.25.240">
    <property type="match status" value="1"/>
</dbReference>
<dbReference type="AlphaFoldDB" id="A0A194Q1L5"/>
<dbReference type="InterPro" id="IPR007588">
    <property type="entry name" value="Znf_FLYWCH"/>
</dbReference>
<gene>
    <name evidence="5" type="ORF">RR46_03806</name>
</gene>
<keyword evidence="2" id="KW-0863">Zinc-finger</keyword>
<evidence type="ECO:0000256" key="3">
    <source>
        <dbReference type="ARBA" id="ARBA00022833"/>
    </source>
</evidence>
<dbReference type="EMBL" id="KQ459579">
    <property type="protein sequence ID" value="KPI99441.1"/>
    <property type="molecule type" value="Genomic_DNA"/>
</dbReference>
<dbReference type="Proteomes" id="UP000053268">
    <property type="component" value="Unassembled WGS sequence"/>
</dbReference>
<evidence type="ECO:0000256" key="1">
    <source>
        <dbReference type="ARBA" id="ARBA00022723"/>
    </source>
</evidence>
<dbReference type="Pfam" id="PF04500">
    <property type="entry name" value="FLYWCH"/>
    <property type="match status" value="1"/>
</dbReference>
<dbReference type="GO" id="GO:0008270">
    <property type="term" value="F:zinc ion binding"/>
    <property type="evidence" value="ECO:0007669"/>
    <property type="project" value="UniProtKB-KW"/>
</dbReference>
<protein>
    <recommendedName>
        <fullName evidence="4">FLYWCH-type domain-containing protein</fullName>
    </recommendedName>
</protein>
<evidence type="ECO:0000313" key="5">
    <source>
        <dbReference type="EMBL" id="KPI99441.1"/>
    </source>
</evidence>
<proteinExistence type="predicted"/>
<keyword evidence="6" id="KW-1185">Reference proteome</keyword>
<sequence>MYEVNPHWASVVDYVLVTPNLDKSKNEKYVSTSRRGGEILHYQGQVYNLRSKTTAGKKTWCCKYYHNTWVLCPVKIKTFGTDLEIIAISGEHNH</sequence>
<keyword evidence="1" id="KW-0479">Metal-binding</keyword>